<reference evidence="2 3" key="1">
    <citation type="submission" date="2019-05" db="EMBL/GenBank/DDBJ databases">
        <title>Another draft genome of Portunus trituberculatus and its Hox gene families provides insights of decapod evolution.</title>
        <authorList>
            <person name="Jeong J.-H."/>
            <person name="Song I."/>
            <person name="Kim S."/>
            <person name="Choi T."/>
            <person name="Kim D."/>
            <person name="Ryu S."/>
            <person name="Kim W."/>
        </authorList>
    </citation>
    <scope>NUCLEOTIDE SEQUENCE [LARGE SCALE GENOMIC DNA]</scope>
    <source>
        <tissue evidence="2">Muscle</tissue>
    </source>
</reference>
<evidence type="ECO:0000313" key="3">
    <source>
        <dbReference type="Proteomes" id="UP000324222"/>
    </source>
</evidence>
<feature type="region of interest" description="Disordered" evidence="1">
    <location>
        <begin position="48"/>
        <end position="70"/>
    </location>
</feature>
<dbReference type="AlphaFoldDB" id="A0A5B7IAT4"/>
<comment type="caution">
    <text evidence="2">The sequence shown here is derived from an EMBL/GenBank/DDBJ whole genome shotgun (WGS) entry which is preliminary data.</text>
</comment>
<evidence type="ECO:0000256" key="1">
    <source>
        <dbReference type="SAM" id="MobiDB-lite"/>
    </source>
</evidence>
<keyword evidence="3" id="KW-1185">Reference proteome</keyword>
<dbReference type="Proteomes" id="UP000324222">
    <property type="component" value="Unassembled WGS sequence"/>
</dbReference>
<name>A0A5B7IAT4_PORTR</name>
<proteinExistence type="predicted"/>
<dbReference type="EMBL" id="VSRR010050832">
    <property type="protein sequence ID" value="MPC79325.1"/>
    <property type="molecule type" value="Genomic_DNA"/>
</dbReference>
<protein>
    <submittedName>
        <fullName evidence="2">Uncharacterized protein</fullName>
    </submittedName>
</protein>
<evidence type="ECO:0000313" key="2">
    <source>
        <dbReference type="EMBL" id="MPC79325.1"/>
    </source>
</evidence>
<sequence>MQSEWGSKSTYDNNLQADFTSHEIDDLWTSEEQGDSQASVWADVENLRLSRSPAPPRGKRVSAQGVIVWN</sequence>
<gene>
    <name evidence="2" type="ORF">E2C01_073848</name>
</gene>
<organism evidence="2 3">
    <name type="scientific">Portunus trituberculatus</name>
    <name type="common">Swimming crab</name>
    <name type="synonym">Neptunus trituberculatus</name>
    <dbReference type="NCBI Taxonomy" id="210409"/>
    <lineage>
        <taxon>Eukaryota</taxon>
        <taxon>Metazoa</taxon>
        <taxon>Ecdysozoa</taxon>
        <taxon>Arthropoda</taxon>
        <taxon>Crustacea</taxon>
        <taxon>Multicrustacea</taxon>
        <taxon>Malacostraca</taxon>
        <taxon>Eumalacostraca</taxon>
        <taxon>Eucarida</taxon>
        <taxon>Decapoda</taxon>
        <taxon>Pleocyemata</taxon>
        <taxon>Brachyura</taxon>
        <taxon>Eubrachyura</taxon>
        <taxon>Portunoidea</taxon>
        <taxon>Portunidae</taxon>
        <taxon>Portuninae</taxon>
        <taxon>Portunus</taxon>
    </lineage>
</organism>
<accession>A0A5B7IAT4</accession>